<feature type="chain" id="PRO_5043427799" evidence="1">
    <location>
        <begin position="22"/>
        <end position="398"/>
    </location>
</feature>
<protein>
    <submittedName>
        <fullName evidence="2">Uncharacterized protein</fullName>
    </submittedName>
</protein>
<name>A0AAV4GWH6_9GAST</name>
<organism evidence="2 3">
    <name type="scientific">Elysia marginata</name>
    <dbReference type="NCBI Taxonomy" id="1093978"/>
    <lineage>
        <taxon>Eukaryota</taxon>
        <taxon>Metazoa</taxon>
        <taxon>Spiralia</taxon>
        <taxon>Lophotrochozoa</taxon>
        <taxon>Mollusca</taxon>
        <taxon>Gastropoda</taxon>
        <taxon>Heterobranchia</taxon>
        <taxon>Euthyneura</taxon>
        <taxon>Panpulmonata</taxon>
        <taxon>Sacoglossa</taxon>
        <taxon>Placobranchoidea</taxon>
        <taxon>Plakobranchidae</taxon>
        <taxon>Elysia</taxon>
    </lineage>
</organism>
<feature type="signal peptide" evidence="1">
    <location>
        <begin position="1"/>
        <end position="21"/>
    </location>
</feature>
<comment type="caution">
    <text evidence="2">The sequence shown here is derived from an EMBL/GenBank/DDBJ whole genome shotgun (WGS) entry which is preliminary data.</text>
</comment>
<dbReference type="EMBL" id="BMAT01005279">
    <property type="protein sequence ID" value="GFR90278.1"/>
    <property type="molecule type" value="Genomic_DNA"/>
</dbReference>
<evidence type="ECO:0000313" key="3">
    <source>
        <dbReference type="Proteomes" id="UP000762676"/>
    </source>
</evidence>
<gene>
    <name evidence="2" type="ORF">ElyMa_002563900</name>
</gene>
<proteinExistence type="predicted"/>
<keyword evidence="1" id="KW-0732">Signal</keyword>
<dbReference type="AlphaFoldDB" id="A0AAV4GWH6"/>
<evidence type="ECO:0000256" key="1">
    <source>
        <dbReference type="SAM" id="SignalP"/>
    </source>
</evidence>
<sequence>MNGPFKYTIVVLIAMTITTLYNEKYKESKENKTTVKKNIDHEKKVYRANKKAAGKAKPKTTPKDQSIPQFMKELFADFDRHYNASTSDKELWDTVVRVTANFVDAMKTAKTPNMCGSVFANVAQAQRSTTESFDPKHIINFWDLSNLDYFFSSQHPLMRTQQLHQITLPIRQKKFRMDFVEAFIRLMTVYQFFSTVPLEKYKKCDDYLMLDQSVKYIMCFTEIRKSPAYFYLMYQTNPADCNWTPPKSKEFFAQSTCDMFYPHCNYQKNSANCDDKSNSAIRLQVEQSITNIPMIVFHRYRTIRFIHSNNQQLPYILMAIDKEDGDDSEDYEVFFQDLVLCTNREDHCIRRVESPSPTFLKNMLFRLLAGLKLLSIRDTFCTNHKKTTDILDAFSNGP</sequence>
<dbReference type="Proteomes" id="UP000762676">
    <property type="component" value="Unassembled WGS sequence"/>
</dbReference>
<keyword evidence="3" id="KW-1185">Reference proteome</keyword>
<evidence type="ECO:0000313" key="2">
    <source>
        <dbReference type="EMBL" id="GFR90278.1"/>
    </source>
</evidence>
<accession>A0AAV4GWH6</accession>
<reference evidence="2 3" key="1">
    <citation type="journal article" date="2021" name="Elife">
        <title>Chloroplast acquisition without the gene transfer in kleptoplastic sea slugs, Plakobranchus ocellatus.</title>
        <authorList>
            <person name="Maeda T."/>
            <person name="Takahashi S."/>
            <person name="Yoshida T."/>
            <person name="Shimamura S."/>
            <person name="Takaki Y."/>
            <person name="Nagai Y."/>
            <person name="Toyoda A."/>
            <person name="Suzuki Y."/>
            <person name="Arimoto A."/>
            <person name="Ishii H."/>
            <person name="Satoh N."/>
            <person name="Nishiyama T."/>
            <person name="Hasebe M."/>
            <person name="Maruyama T."/>
            <person name="Minagawa J."/>
            <person name="Obokata J."/>
            <person name="Shigenobu S."/>
        </authorList>
    </citation>
    <scope>NUCLEOTIDE SEQUENCE [LARGE SCALE GENOMIC DNA]</scope>
</reference>